<dbReference type="InterPro" id="IPR003439">
    <property type="entry name" value="ABC_transporter-like_ATP-bd"/>
</dbReference>
<evidence type="ECO:0000259" key="9">
    <source>
        <dbReference type="PROSITE" id="PS50893"/>
    </source>
</evidence>
<dbReference type="InterPro" id="IPR039421">
    <property type="entry name" value="Type_1_exporter"/>
</dbReference>
<feature type="domain" description="ABC transporter" evidence="9">
    <location>
        <begin position="370"/>
        <end position="604"/>
    </location>
</feature>
<keyword evidence="4" id="KW-0547">Nucleotide-binding</keyword>
<dbReference type="SMART" id="SM00382">
    <property type="entry name" value="AAA"/>
    <property type="match status" value="1"/>
</dbReference>
<dbReference type="CDD" id="cd03254">
    <property type="entry name" value="ABCC_Glucan_exporter_like"/>
    <property type="match status" value="1"/>
</dbReference>
<dbReference type="PATRIC" id="fig|1121335.3.peg.1731"/>
<dbReference type="SUPFAM" id="SSF52540">
    <property type="entry name" value="P-loop containing nucleoside triphosphate hydrolases"/>
    <property type="match status" value="1"/>
</dbReference>
<evidence type="ECO:0000256" key="6">
    <source>
        <dbReference type="ARBA" id="ARBA00022989"/>
    </source>
</evidence>
<evidence type="ECO:0000259" key="10">
    <source>
        <dbReference type="PROSITE" id="PS50929"/>
    </source>
</evidence>
<feature type="transmembrane region" description="Helical" evidence="8">
    <location>
        <begin position="47"/>
        <end position="70"/>
    </location>
</feature>
<dbReference type="InterPro" id="IPR036640">
    <property type="entry name" value="ABC1_TM_sf"/>
</dbReference>
<gene>
    <name evidence="11" type="ordered locus">Cst_c17440</name>
</gene>
<dbReference type="CDD" id="cd18547">
    <property type="entry name" value="ABC_6TM_Tm288_like"/>
    <property type="match status" value="1"/>
</dbReference>
<dbReference type="SUPFAM" id="SSF90123">
    <property type="entry name" value="ABC transporter transmembrane region"/>
    <property type="match status" value="1"/>
</dbReference>
<evidence type="ECO:0000313" key="11">
    <source>
        <dbReference type="EMBL" id="AGC68724.1"/>
    </source>
</evidence>
<evidence type="ECO:0000256" key="1">
    <source>
        <dbReference type="ARBA" id="ARBA00004651"/>
    </source>
</evidence>
<evidence type="ECO:0000256" key="3">
    <source>
        <dbReference type="ARBA" id="ARBA00022692"/>
    </source>
</evidence>
<evidence type="ECO:0000313" key="12">
    <source>
        <dbReference type="Proteomes" id="UP000011220"/>
    </source>
</evidence>
<keyword evidence="6 8" id="KW-1133">Transmembrane helix</keyword>
<dbReference type="FunFam" id="3.40.50.300:FF:000287">
    <property type="entry name" value="Multidrug ABC transporter ATP-binding protein"/>
    <property type="match status" value="1"/>
</dbReference>
<dbReference type="GO" id="GO:0015421">
    <property type="term" value="F:ABC-type oligopeptide transporter activity"/>
    <property type="evidence" value="ECO:0007669"/>
    <property type="project" value="TreeGrafter"/>
</dbReference>
<dbReference type="PROSITE" id="PS50893">
    <property type="entry name" value="ABC_TRANSPORTER_2"/>
    <property type="match status" value="1"/>
</dbReference>
<keyword evidence="3 8" id="KW-0812">Transmembrane</keyword>
<keyword evidence="7 8" id="KW-0472">Membrane</keyword>
<dbReference type="Proteomes" id="UP000011220">
    <property type="component" value="Chromosome"/>
</dbReference>
<evidence type="ECO:0000256" key="2">
    <source>
        <dbReference type="ARBA" id="ARBA00022448"/>
    </source>
</evidence>
<dbReference type="PANTHER" id="PTHR43394">
    <property type="entry name" value="ATP-DEPENDENT PERMEASE MDL1, MITOCHONDRIAL"/>
    <property type="match status" value="1"/>
</dbReference>
<organism evidence="11 12">
    <name type="scientific">Thermoclostridium stercorarium (strain ATCC 35414 / DSM 8532 / NCIMB 11754)</name>
    <name type="common">Clostridium stercorarium</name>
    <dbReference type="NCBI Taxonomy" id="1121335"/>
    <lineage>
        <taxon>Bacteria</taxon>
        <taxon>Bacillati</taxon>
        <taxon>Bacillota</taxon>
        <taxon>Clostridia</taxon>
        <taxon>Eubacteriales</taxon>
        <taxon>Oscillospiraceae</taxon>
        <taxon>Thermoclostridium</taxon>
    </lineage>
</organism>
<dbReference type="Pfam" id="PF00664">
    <property type="entry name" value="ABC_membrane"/>
    <property type="match status" value="1"/>
</dbReference>
<dbReference type="KEGG" id="css:Cst_c17440"/>
<keyword evidence="12" id="KW-1185">Reference proteome</keyword>
<dbReference type="InterPro" id="IPR011527">
    <property type="entry name" value="ABC1_TM_dom"/>
</dbReference>
<evidence type="ECO:0000256" key="5">
    <source>
        <dbReference type="ARBA" id="ARBA00022840"/>
    </source>
</evidence>
<feature type="transmembrane region" description="Helical" evidence="8">
    <location>
        <begin position="162"/>
        <end position="184"/>
    </location>
</feature>
<dbReference type="AlphaFoldDB" id="L7VPW6"/>
<feature type="transmembrane region" description="Helical" evidence="8">
    <location>
        <begin position="191"/>
        <end position="210"/>
    </location>
</feature>
<dbReference type="STRING" id="1121335.Cst_c17440"/>
<dbReference type="InterPro" id="IPR003593">
    <property type="entry name" value="AAA+_ATPase"/>
</dbReference>
<evidence type="ECO:0000256" key="7">
    <source>
        <dbReference type="ARBA" id="ARBA00023136"/>
    </source>
</evidence>
<feature type="domain" description="ABC transmembrane type-1" evidence="10">
    <location>
        <begin position="50"/>
        <end position="336"/>
    </location>
</feature>
<evidence type="ECO:0000256" key="4">
    <source>
        <dbReference type="ARBA" id="ARBA00022741"/>
    </source>
</evidence>
<sequence>MRNCFLFAKLTGKYTIRRQRVVSEVSAKKVPKGTIKKVLSYVSKYRLFIVLSLFLTFINVLLTLYIPLLFGNIIDLIIGTGQVKFGGIRHGLLKAGILSVVCAGAQLIANMINNRITFNTARDIRNDIFSKINVLPLEYIDRHPVGETVSRMVSDVEQFSDGLLMGFTQLFSGVLTIIGTLVFMLRINWKIALVVVFLTPLSMFVARFIANHTYKFFSEQSQIRAELTGIINEVTGNLKTVKAFNREKAELQRFDETNKRLEKVSLKAIFYSSITNPATRFVNAIVYAAVAFVGAMDVISPDTVLTVGMLTSVLSYANQYTKPFNEISGVIAEFQNALACAARIFEILEQPPEIPDAPDAKILENPEGNIDINSVSFSYDKNREFIKDLNVSVKKGQKIAIVGPTGCGKTTLINLLMRFYDVDKGSICVDGTDIRNVTRHSLRSCFGMVLQDTWLKPGTVRENIAFGKPDATDDEIIAAAKQAYSYSFIKRLPDGLDTFIGEDGGSLSEGQKQLLCITRVMLALPPMLILDEATSSIDVNTEMRINKAFDKLMQGRTSFIVAHRLSTVLDADKILVMNNGRIVETGTHEELLKKGGFYAKLFNSSFC</sequence>
<comment type="subcellular location">
    <subcellularLocation>
        <location evidence="1">Cell membrane</location>
        <topology evidence="1">Multi-pass membrane protein</topology>
    </subcellularLocation>
</comment>
<dbReference type="GO" id="GO:0005524">
    <property type="term" value="F:ATP binding"/>
    <property type="evidence" value="ECO:0007669"/>
    <property type="project" value="UniProtKB-KW"/>
</dbReference>
<dbReference type="GO" id="GO:0005886">
    <property type="term" value="C:plasma membrane"/>
    <property type="evidence" value="ECO:0007669"/>
    <property type="project" value="UniProtKB-SubCell"/>
</dbReference>
<dbReference type="eggNOG" id="COG1132">
    <property type="taxonomic scope" value="Bacteria"/>
</dbReference>
<reference evidence="11 12" key="1">
    <citation type="journal article" date="2013" name="Genome Announc.">
        <title>Complete genome sequence of Clostridium stercorarium subsp. stercorarium strain DSM 8532, a thermophilic degrader of plant cell wall fibers.</title>
        <authorList>
            <person name="Poehlein A."/>
            <person name="Zverlov V.V."/>
            <person name="Daniel R."/>
            <person name="Schwarz W.H."/>
            <person name="Liebl W."/>
        </authorList>
    </citation>
    <scope>NUCLEOTIDE SEQUENCE [LARGE SCALE GENOMIC DNA]</scope>
    <source>
        <strain evidence="12">ATCC 35414 / DSM 8532 / NCIMB 11754</strain>
    </source>
</reference>
<dbReference type="GO" id="GO:0016887">
    <property type="term" value="F:ATP hydrolysis activity"/>
    <property type="evidence" value="ECO:0007669"/>
    <property type="project" value="InterPro"/>
</dbReference>
<name>L7VPW6_THES1</name>
<dbReference type="PROSITE" id="PS50929">
    <property type="entry name" value="ABC_TM1F"/>
    <property type="match status" value="1"/>
</dbReference>
<accession>L7VPW6</accession>
<keyword evidence="5" id="KW-0067">ATP-binding</keyword>
<evidence type="ECO:0000256" key="8">
    <source>
        <dbReference type="SAM" id="Phobius"/>
    </source>
</evidence>
<dbReference type="Pfam" id="PF00005">
    <property type="entry name" value="ABC_tran"/>
    <property type="match status" value="1"/>
</dbReference>
<dbReference type="PANTHER" id="PTHR43394:SF1">
    <property type="entry name" value="ATP-BINDING CASSETTE SUB-FAMILY B MEMBER 10, MITOCHONDRIAL"/>
    <property type="match status" value="1"/>
</dbReference>
<dbReference type="EMBL" id="CP004044">
    <property type="protein sequence ID" value="AGC68724.1"/>
    <property type="molecule type" value="Genomic_DNA"/>
</dbReference>
<dbReference type="Gene3D" id="1.20.1560.10">
    <property type="entry name" value="ABC transporter type 1, transmembrane domain"/>
    <property type="match status" value="1"/>
</dbReference>
<dbReference type="Gene3D" id="3.40.50.300">
    <property type="entry name" value="P-loop containing nucleotide triphosphate hydrolases"/>
    <property type="match status" value="1"/>
</dbReference>
<proteinExistence type="predicted"/>
<protein>
    <submittedName>
        <fullName evidence="11">ABC-type multidrug transport system, ATPase and permease components</fullName>
    </submittedName>
</protein>
<dbReference type="InterPro" id="IPR027417">
    <property type="entry name" value="P-loop_NTPase"/>
</dbReference>
<keyword evidence="2" id="KW-0813">Transport</keyword>